<dbReference type="Proteomes" id="UP000273807">
    <property type="component" value="Unassembled WGS sequence"/>
</dbReference>
<evidence type="ECO:0000313" key="6">
    <source>
        <dbReference type="Proteomes" id="UP000273807"/>
    </source>
</evidence>
<name>A0A3N0BZM5_9MICC</name>
<keyword evidence="3" id="KW-0804">Transcription</keyword>
<dbReference type="Gene3D" id="1.10.10.10">
    <property type="entry name" value="Winged helix-like DNA-binding domain superfamily/Winged helix DNA-binding domain"/>
    <property type="match status" value="1"/>
</dbReference>
<dbReference type="Gene3D" id="3.40.50.300">
    <property type="entry name" value="P-loop containing nucleotide triphosphate hydrolases"/>
    <property type="match status" value="1"/>
</dbReference>
<sequence>MSRESLRWGNVSTTLEPVEEERVEGIVNMHRWSGVARNADAEKVRVELLTDGRMGIVITGERGVGKTLVGRTALAGFGPDVHTIQLRSSGPGTGTPYGCLAFTLARLPQSALGSPTAILHGITSLIRDDAAGRECVILLDNAGDLDELSTGVLLNLVQTRTARLILTAQRTTDLPADFYWLITSEQLAEFKLANMTELETLDVLQAGLGHRVSTALASQMHELVGGSPTLLQAVVSEQIERGNLVLSGSVWTLVDEMVLDGRTALEDIVRARYARESPVAREVIDVLSCARSLPLSRLAKMFSPGIIADMEDAGQIVVDRRDRHHVTLGDRYLGDIVRNGLSVERRLELREKVPGHQEHELDELTVEDLLAYAAWTHDCQAALAPAHALAAAKAAVRLFDPKFALKCASSLTPKDREWAGGQLQKSAAYLQLGLPRQARAVLNEVTAPQLTALGIEEFADFVAAKVECMSWLQDAPKTVLEFIGQARERLEQSAAPEGSAAHEECARAALVLEFCEFNYLSFIGDFQPMMDRLAAAATADVPGTDPAFRIRTSIILMEALCMTGKEIEARTLMRDIGGQLGDWSSIPRIRENFAWRAFNVLLLSGLWRQSIDMLRDASGRTGHGLHSGSAATDLAVGLAYVYAGRGYLALDPLLASIAQLEVRSTLQSLQQAYAATAFAYAQTGNSIQAAIYLDRARSADGPARFMTSTTTEFCMDMASRWLGDPEAKDRLLHSADIHFREGRYTLAGICLLGATVNGTAKDFQFLEDLAGLRQGPLAELSRTIAVGSRKKDASIMLTAAEQAAALELDAVQARCAALAFDFAKTAGLTSSANIAYSMLEALSESLPALPIMPRNRGPLLTERERQIAALAGNGVSNKDIALEVGISVRTVEGHLYQVFTKLGVSSRSDLLGLI</sequence>
<proteinExistence type="predicted"/>
<accession>A0A3N0BZM5</accession>
<dbReference type="EMBL" id="RBED01000092">
    <property type="protein sequence ID" value="RNL55453.1"/>
    <property type="molecule type" value="Genomic_DNA"/>
</dbReference>
<dbReference type="CDD" id="cd06170">
    <property type="entry name" value="LuxR_C_like"/>
    <property type="match status" value="1"/>
</dbReference>
<dbReference type="PANTHER" id="PTHR44688:SF16">
    <property type="entry name" value="DNA-BINDING TRANSCRIPTIONAL ACTIVATOR DEVR_DOSR"/>
    <property type="match status" value="1"/>
</dbReference>
<dbReference type="PANTHER" id="PTHR44688">
    <property type="entry name" value="DNA-BINDING TRANSCRIPTIONAL ACTIVATOR DEVR_DOSR"/>
    <property type="match status" value="1"/>
</dbReference>
<dbReference type="GO" id="GO:0003677">
    <property type="term" value="F:DNA binding"/>
    <property type="evidence" value="ECO:0007669"/>
    <property type="project" value="UniProtKB-KW"/>
</dbReference>
<dbReference type="SUPFAM" id="SSF52540">
    <property type="entry name" value="P-loop containing nucleoside triphosphate hydrolases"/>
    <property type="match status" value="1"/>
</dbReference>
<evidence type="ECO:0000256" key="3">
    <source>
        <dbReference type="ARBA" id="ARBA00023163"/>
    </source>
</evidence>
<dbReference type="Pfam" id="PF00196">
    <property type="entry name" value="GerE"/>
    <property type="match status" value="1"/>
</dbReference>
<dbReference type="SUPFAM" id="SSF46894">
    <property type="entry name" value="C-terminal effector domain of the bipartite response regulators"/>
    <property type="match status" value="1"/>
</dbReference>
<reference evidence="5 6" key="1">
    <citation type="submission" date="2018-10" db="EMBL/GenBank/DDBJ databases">
        <title>Genome sequencing of Arthrobacter oryzae TNB02.</title>
        <authorList>
            <person name="Cho Y.-J."/>
            <person name="Cho A."/>
            <person name="Kim O.-S."/>
        </authorList>
    </citation>
    <scope>NUCLEOTIDE SEQUENCE [LARGE SCALE GENOMIC DNA]</scope>
    <source>
        <strain evidence="5 6">TNB02</strain>
    </source>
</reference>
<keyword evidence="1" id="KW-0805">Transcription regulation</keyword>
<organism evidence="5 6">
    <name type="scientific">Arthrobacter oryzae</name>
    <dbReference type="NCBI Taxonomy" id="409290"/>
    <lineage>
        <taxon>Bacteria</taxon>
        <taxon>Bacillati</taxon>
        <taxon>Actinomycetota</taxon>
        <taxon>Actinomycetes</taxon>
        <taxon>Micrococcales</taxon>
        <taxon>Micrococcaceae</taxon>
        <taxon>Arthrobacter</taxon>
    </lineage>
</organism>
<dbReference type="InterPro" id="IPR027417">
    <property type="entry name" value="P-loop_NTPase"/>
</dbReference>
<dbReference type="OrthoDB" id="3197423at2"/>
<gene>
    <name evidence="5" type="ORF">D7003_09735</name>
</gene>
<dbReference type="GO" id="GO:0006355">
    <property type="term" value="P:regulation of DNA-templated transcription"/>
    <property type="evidence" value="ECO:0007669"/>
    <property type="project" value="InterPro"/>
</dbReference>
<feature type="domain" description="HTH luxR-type" evidence="4">
    <location>
        <begin position="853"/>
        <end position="914"/>
    </location>
</feature>
<dbReference type="SMART" id="SM00421">
    <property type="entry name" value="HTH_LUXR"/>
    <property type="match status" value="1"/>
</dbReference>
<evidence type="ECO:0000313" key="5">
    <source>
        <dbReference type="EMBL" id="RNL55453.1"/>
    </source>
</evidence>
<dbReference type="PROSITE" id="PS50043">
    <property type="entry name" value="HTH_LUXR_2"/>
    <property type="match status" value="1"/>
</dbReference>
<evidence type="ECO:0000259" key="4">
    <source>
        <dbReference type="PROSITE" id="PS50043"/>
    </source>
</evidence>
<dbReference type="AlphaFoldDB" id="A0A3N0BZM5"/>
<keyword evidence="2" id="KW-0238">DNA-binding</keyword>
<dbReference type="PRINTS" id="PR00038">
    <property type="entry name" value="HTHLUXR"/>
</dbReference>
<dbReference type="RefSeq" id="WP_123255258.1">
    <property type="nucleotide sequence ID" value="NZ_RBED01000092.1"/>
</dbReference>
<dbReference type="InterPro" id="IPR016032">
    <property type="entry name" value="Sig_transdc_resp-reg_C-effctor"/>
</dbReference>
<comment type="caution">
    <text evidence="5">The sequence shown here is derived from an EMBL/GenBank/DDBJ whole genome shotgun (WGS) entry which is preliminary data.</text>
</comment>
<keyword evidence="6" id="KW-1185">Reference proteome</keyword>
<evidence type="ECO:0000256" key="2">
    <source>
        <dbReference type="ARBA" id="ARBA00023125"/>
    </source>
</evidence>
<evidence type="ECO:0000256" key="1">
    <source>
        <dbReference type="ARBA" id="ARBA00023015"/>
    </source>
</evidence>
<protein>
    <submittedName>
        <fullName evidence="5">Helix-turn-helix transcriptional regulator</fullName>
    </submittedName>
</protein>
<dbReference type="InterPro" id="IPR036388">
    <property type="entry name" value="WH-like_DNA-bd_sf"/>
</dbReference>
<dbReference type="InterPro" id="IPR000792">
    <property type="entry name" value="Tscrpt_reg_LuxR_C"/>
</dbReference>